<dbReference type="EMBL" id="VOCK01000257">
    <property type="protein sequence ID" value="TWQ44027.1"/>
    <property type="molecule type" value="Genomic_DNA"/>
</dbReference>
<comment type="caution">
    <text evidence="1">The sequence shown here is derived from an EMBL/GenBank/DDBJ whole genome shotgun (WGS) entry which is preliminary data.</text>
</comment>
<accession>A0ABD7S3I8</accession>
<gene>
    <name evidence="1" type="ORF">FQK01_24955</name>
</gene>
<sequence>MIDALTMCAMQVDATETFHERRGTTRIQSWNDIAGPDRHPLLRILQCRASINDSAADRSMSYLDKQPGDIDQELKRFSPPIRSF</sequence>
<keyword evidence="2" id="KW-1185">Reference proteome</keyword>
<organism evidence="1 2">
    <name type="scientific">Xanthomonas vasicola</name>
    <dbReference type="NCBI Taxonomy" id="56459"/>
    <lineage>
        <taxon>Bacteria</taxon>
        <taxon>Pseudomonadati</taxon>
        <taxon>Pseudomonadota</taxon>
        <taxon>Gammaproteobacteria</taxon>
        <taxon>Lysobacterales</taxon>
        <taxon>Lysobacteraceae</taxon>
        <taxon>Xanthomonas</taxon>
    </lineage>
</organism>
<name>A0ABD7S3I8_XANVA</name>
<proteinExistence type="predicted"/>
<evidence type="ECO:0000313" key="1">
    <source>
        <dbReference type="EMBL" id="TWQ44027.1"/>
    </source>
</evidence>
<dbReference type="RefSeq" id="WP_134810997.1">
    <property type="nucleotide sequence ID" value="NZ_CP034649.1"/>
</dbReference>
<protein>
    <submittedName>
        <fullName evidence="1">Uncharacterized protein</fullName>
    </submittedName>
</protein>
<dbReference type="AlphaFoldDB" id="A0ABD7S3I8"/>
<reference evidence="2" key="1">
    <citation type="journal article" date="2020" name="Phytopathology">
        <title>Genomic acquisitions in emerging populations of Xanthomonas vasicola pv. vasculorum infecting corn in the U.S. and Argentina.</title>
        <authorList>
            <person name="Perez-Quintero A.L."/>
        </authorList>
    </citation>
    <scope>NUCLEOTIDE SEQUENCE [LARGE SCALE GENOMIC DNA]</scope>
    <source>
        <strain evidence="2">Xvh-L</strain>
    </source>
</reference>
<dbReference type="Proteomes" id="UP000320455">
    <property type="component" value="Unassembled WGS sequence"/>
</dbReference>
<evidence type="ECO:0000313" key="2">
    <source>
        <dbReference type="Proteomes" id="UP000320455"/>
    </source>
</evidence>